<gene>
    <name evidence="2" type="ORF">CLI71_08345</name>
</gene>
<comment type="caution">
    <text evidence="2">The sequence shown here is derived from an EMBL/GenBank/DDBJ whole genome shotgun (WGS) entry which is preliminary data.</text>
</comment>
<feature type="transmembrane region" description="Helical" evidence="1">
    <location>
        <begin position="99"/>
        <end position="118"/>
    </location>
</feature>
<name>A0A2A6EEI6_PREIN</name>
<evidence type="ECO:0000256" key="1">
    <source>
        <dbReference type="SAM" id="Phobius"/>
    </source>
</evidence>
<dbReference type="EMBL" id="NSLY01000022">
    <property type="protein sequence ID" value="PDP59761.1"/>
    <property type="molecule type" value="Genomic_DNA"/>
</dbReference>
<keyword evidence="1" id="KW-0472">Membrane</keyword>
<dbReference type="Proteomes" id="UP000219058">
    <property type="component" value="Unassembled WGS sequence"/>
</dbReference>
<evidence type="ECO:0000313" key="2">
    <source>
        <dbReference type="EMBL" id="PDP59761.1"/>
    </source>
</evidence>
<evidence type="ECO:0000313" key="3">
    <source>
        <dbReference type="Proteomes" id="UP000219058"/>
    </source>
</evidence>
<keyword evidence="1" id="KW-1133">Transmembrane helix</keyword>
<accession>A0A2A6EEI6</accession>
<proteinExistence type="predicted"/>
<dbReference type="RefSeq" id="WP_097550524.1">
    <property type="nucleotide sequence ID" value="NZ_NSLY01000022.1"/>
</dbReference>
<protein>
    <submittedName>
        <fullName evidence="2">Uncharacterized protein</fullName>
    </submittedName>
</protein>
<feature type="transmembrane region" description="Helical" evidence="1">
    <location>
        <begin position="53"/>
        <end position="78"/>
    </location>
</feature>
<sequence>MNLKNRFAKLAEERISQRVLYVLIGIAALVFVLFFSVGFYAPFAENPAFNAPLLTDALIVFMWILLGLTVLVMLLSVFHTVKAISVKQRVVNGIPTYKITIAVFGTTFLCLVLSFLFGSSDSMVINGTTYADKFWLKASDMFVTSSLVLLLAAIGASVFGATRYYRKRK</sequence>
<keyword evidence="1" id="KW-0812">Transmembrane</keyword>
<feature type="transmembrane region" description="Helical" evidence="1">
    <location>
        <begin position="20"/>
        <end position="41"/>
    </location>
</feature>
<feature type="transmembrane region" description="Helical" evidence="1">
    <location>
        <begin position="138"/>
        <end position="161"/>
    </location>
</feature>
<reference evidence="2 3" key="1">
    <citation type="submission" date="2017-09" db="EMBL/GenBank/DDBJ databases">
        <title>Phase variable restriction modification systems are present in the genome sequences of periodontal pathogens Prevotella intermedia, Tannerella forsythia and Porphyromonas gingivalis.</title>
        <authorList>
            <person name="Haigh R.D."/>
            <person name="Crawford L."/>
            <person name="Ralph J."/>
            <person name="Wanford J."/>
            <person name="Vartoukian S.R."/>
            <person name="Hijazib K."/>
            <person name="Wade W."/>
            <person name="Oggioni M.R."/>
        </authorList>
    </citation>
    <scope>NUCLEOTIDE SEQUENCE [LARGE SCALE GENOMIC DNA]</scope>
    <source>
        <strain evidence="2 3">WW2834</strain>
    </source>
</reference>
<dbReference type="AlphaFoldDB" id="A0A2A6EEI6"/>
<organism evidence="2 3">
    <name type="scientific">Prevotella intermedia</name>
    <dbReference type="NCBI Taxonomy" id="28131"/>
    <lineage>
        <taxon>Bacteria</taxon>
        <taxon>Pseudomonadati</taxon>
        <taxon>Bacteroidota</taxon>
        <taxon>Bacteroidia</taxon>
        <taxon>Bacteroidales</taxon>
        <taxon>Prevotellaceae</taxon>
        <taxon>Prevotella</taxon>
    </lineage>
</organism>